<proteinExistence type="predicted"/>
<evidence type="ECO:0000313" key="1">
    <source>
        <dbReference type="EMBL" id="QKS72016.1"/>
    </source>
</evidence>
<dbReference type="Pfam" id="PF08812">
    <property type="entry name" value="YtxC"/>
    <property type="match status" value="1"/>
</dbReference>
<dbReference type="RefSeq" id="WP_176009999.1">
    <property type="nucleotide sequence ID" value="NZ_CP041372.2"/>
</dbReference>
<evidence type="ECO:0000313" key="2">
    <source>
        <dbReference type="Proteomes" id="UP000318138"/>
    </source>
</evidence>
<dbReference type="InterPro" id="IPR014199">
    <property type="entry name" value="Spore_YtxC"/>
</dbReference>
<organism evidence="1 2">
    <name type="scientific">Paenalkalicoccus suaedae</name>
    <dbReference type="NCBI Taxonomy" id="2592382"/>
    <lineage>
        <taxon>Bacteria</taxon>
        <taxon>Bacillati</taxon>
        <taxon>Bacillota</taxon>
        <taxon>Bacilli</taxon>
        <taxon>Bacillales</taxon>
        <taxon>Bacillaceae</taxon>
        <taxon>Paenalkalicoccus</taxon>
    </lineage>
</organism>
<gene>
    <name evidence="1" type="ORF">FLK61_35735</name>
</gene>
<accession>A0A859FIH6</accession>
<evidence type="ECO:0008006" key="3">
    <source>
        <dbReference type="Google" id="ProtNLM"/>
    </source>
</evidence>
<reference evidence="2" key="1">
    <citation type="submission" date="2019-07" db="EMBL/GenBank/DDBJ databases">
        <title>Bacillus alkalisoli sp. nov. isolated from saline soil.</title>
        <authorList>
            <person name="Sun J.-Q."/>
            <person name="Xu L."/>
        </authorList>
    </citation>
    <scope>NUCLEOTIDE SEQUENCE [LARGE SCALE GENOMIC DNA]</scope>
    <source>
        <strain evidence="2">M4U3P1</strain>
    </source>
</reference>
<dbReference type="KEGG" id="psua:FLK61_35735"/>
<dbReference type="EMBL" id="CP041372">
    <property type="protein sequence ID" value="QKS72016.1"/>
    <property type="molecule type" value="Genomic_DNA"/>
</dbReference>
<dbReference type="AlphaFoldDB" id="A0A859FIH6"/>
<keyword evidence="2" id="KW-1185">Reference proteome</keyword>
<protein>
    <recommendedName>
        <fullName evidence="3">Sporulation protein YtxC</fullName>
    </recommendedName>
</protein>
<dbReference type="Proteomes" id="UP000318138">
    <property type="component" value="Chromosome"/>
</dbReference>
<sequence>MLEIMIESVSTRRYFKQLLHNSGVPYEINEDCVCIDETNCRSQEDKNRLTTLLMNTTIASYFPELCETMLKELYHIHHDPERASIIAIIKRFFYSTDIVSTKASSLTILDWQRIVNHALTPFVKNGQRIGLEAFLLFRLKEVKERLIYVIEEAIDEHHLEMDYQQMVNTYRCYIKETEPKVATVHVEVGETVTFYNKSMHKVPLRDIYLWSRAIPISDKELPINQRVITPLVGMAPLEVIVDKTCDDSLYHTLQLIFEERLKTSTKSWT</sequence>
<name>A0A859FIH6_9BACI</name>